<reference evidence="2 3" key="1">
    <citation type="submission" date="2022-12" db="EMBL/GenBank/DDBJ databases">
        <title>Two new species, Stenotrophomonas aracearum and Stenotrophomonas oahuensis, isolated from Anthurium (Araceae family) in Hawaii.</title>
        <authorList>
            <person name="Chunag S.C."/>
            <person name="Dobhal S."/>
            <person name="Alvarez A."/>
            <person name="Arif M."/>
        </authorList>
    </citation>
    <scope>NUCLEOTIDE SEQUENCE [LARGE SCALE GENOMIC DNA]</scope>
    <source>
        <strain evidence="2 3">A5586</strain>
    </source>
</reference>
<dbReference type="EMBL" id="CP115541">
    <property type="protein sequence ID" value="WNH54742.1"/>
    <property type="molecule type" value="Genomic_DNA"/>
</dbReference>
<keyword evidence="3" id="KW-1185">Reference proteome</keyword>
<protein>
    <submittedName>
        <fullName evidence="2">Uncharacterized protein</fullName>
    </submittedName>
</protein>
<evidence type="ECO:0000256" key="1">
    <source>
        <dbReference type="SAM" id="MobiDB-lite"/>
    </source>
</evidence>
<dbReference type="RefSeq" id="WP_311193821.1">
    <property type="nucleotide sequence ID" value="NZ_CP115541.1"/>
</dbReference>
<accession>A0ABY9YVN2</accession>
<feature type="compositionally biased region" description="Basic and acidic residues" evidence="1">
    <location>
        <begin position="78"/>
        <end position="87"/>
    </location>
</feature>
<dbReference type="Proteomes" id="UP001302072">
    <property type="component" value="Chromosome"/>
</dbReference>
<feature type="region of interest" description="Disordered" evidence="1">
    <location>
        <begin position="63"/>
        <end position="87"/>
    </location>
</feature>
<gene>
    <name evidence="2" type="ORF">PDM29_17365</name>
</gene>
<name>A0ABY9YVN2_9GAMM</name>
<evidence type="ECO:0000313" key="2">
    <source>
        <dbReference type="EMBL" id="WNH54742.1"/>
    </source>
</evidence>
<sequence>MVFVADRELGVGAVREVGENDWVVNIQNGGDFRLPMRAIKEVHSGKVLLALDQLPPDVRQALRHPHDAEIPTPTYSATDHEDGALKD</sequence>
<evidence type="ECO:0000313" key="3">
    <source>
        <dbReference type="Proteomes" id="UP001302072"/>
    </source>
</evidence>
<proteinExistence type="predicted"/>
<organism evidence="2 3">
    <name type="scientific">Stenotrophomonas oahuensis</name>
    <dbReference type="NCBI Taxonomy" id="3003271"/>
    <lineage>
        <taxon>Bacteria</taxon>
        <taxon>Pseudomonadati</taxon>
        <taxon>Pseudomonadota</taxon>
        <taxon>Gammaproteobacteria</taxon>
        <taxon>Lysobacterales</taxon>
        <taxon>Lysobacteraceae</taxon>
        <taxon>Stenotrophomonas</taxon>
    </lineage>
</organism>